<keyword evidence="2" id="KW-0444">Lipid biosynthesis</keyword>
<evidence type="ECO:0000256" key="5">
    <source>
        <dbReference type="ARBA" id="ARBA00023315"/>
    </source>
</evidence>
<evidence type="ECO:0000313" key="7">
    <source>
        <dbReference type="Proteomes" id="UP000500686"/>
    </source>
</evidence>
<dbReference type="AlphaFoldDB" id="A0A6M4J958"/>
<dbReference type="SUPFAM" id="SSF69593">
    <property type="entry name" value="Glycerol-3-phosphate (1)-acyltransferase"/>
    <property type="match status" value="1"/>
</dbReference>
<keyword evidence="5 6" id="KW-0012">Acyltransferase</keyword>
<dbReference type="Pfam" id="PF01553">
    <property type="entry name" value="Acyltransferase"/>
    <property type="match status" value="1"/>
</dbReference>
<evidence type="ECO:0000256" key="1">
    <source>
        <dbReference type="ARBA" id="ARBA00005189"/>
    </source>
</evidence>
<dbReference type="PANTHER" id="PTHR10434">
    <property type="entry name" value="1-ACYL-SN-GLYCEROL-3-PHOSPHATE ACYLTRANSFERASE"/>
    <property type="match status" value="1"/>
</dbReference>
<comment type="pathway">
    <text evidence="1">Lipid metabolism.</text>
</comment>
<evidence type="ECO:0000313" key="6">
    <source>
        <dbReference type="EMBL" id="QJR43460.1"/>
    </source>
</evidence>
<keyword evidence="4" id="KW-0443">Lipid metabolism</keyword>
<sequence length="248" mass="28906">MSFNFKMVFLWWHFLWCLWRLKAMVRKYRRMPDELTPQQRNDYLLKRAKQLLWYFNVKINVEGYSDLPKSPALLLPNHKSNIDPLIILAALEKKDFAMLGRNKIPTFLGKIELKRKKFASGVLELLDTIFINRQDLRQSLKSLNEFGDFVKNNKRYGVIFPEGTRITTDELGEFKAGAIKVAQSQYLTIVPVSISDTRQALNKNRGKKLLVNVKFLKPIKPADFLAMDNLAIANRVKNEIEMSLDKNE</sequence>
<protein>
    <submittedName>
        <fullName evidence="6">1-acyl-sn-glycerol-3-phosphate acyltransferase</fullName>
    </submittedName>
</protein>
<dbReference type="CDD" id="cd07989">
    <property type="entry name" value="LPLAT_AGPAT-like"/>
    <property type="match status" value="1"/>
</dbReference>
<reference evidence="6 7" key="1">
    <citation type="submission" date="2020-05" db="EMBL/GenBank/DDBJ databases">
        <title>Novel Mycoplasma species detected in Mirounga angustirostris (northern elephant seal) from the USA.</title>
        <authorList>
            <person name="Volokhov D.V."/>
        </authorList>
    </citation>
    <scope>NUCLEOTIDE SEQUENCE [LARGE SCALE GENOMIC DNA]</scope>
    <source>
        <strain evidence="6 7">Mirounga ES2806-GEN</strain>
    </source>
</reference>
<name>A0A6M4J958_9MOLU</name>
<evidence type="ECO:0000256" key="4">
    <source>
        <dbReference type="ARBA" id="ARBA00023098"/>
    </source>
</evidence>
<dbReference type="GO" id="GO:0003841">
    <property type="term" value="F:1-acylglycerol-3-phosphate O-acyltransferase activity"/>
    <property type="evidence" value="ECO:0007669"/>
    <property type="project" value="TreeGrafter"/>
</dbReference>
<dbReference type="EMBL" id="CP053096">
    <property type="protein sequence ID" value="QJR43460.1"/>
    <property type="molecule type" value="Genomic_DNA"/>
</dbReference>
<dbReference type="RefSeq" id="WP_171111223.1">
    <property type="nucleotide sequence ID" value="NZ_CP053096.1"/>
</dbReference>
<keyword evidence="3 6" id="KW-0808">Transferase</keyword>
<dbReference type="InterPro" id="IPR002123">
    <property type="entry name" value="Plipid/glycerol_acylTrfase"/>
</dbReference>
<keyword evidence="7" id="KW-1185">Reference proteome</keyword>
<organism evidence="6 7">
    <name type="scientific">Mycoplasma miroungigenitalium</name>
    <dbReference type="NCBI Taxonomy" id="754515"/>
    <lineage>
        <taxon>Bacteria</taxon>
        <taxon>Bacillati</taxon>
        <taxon>Mycoplasmatota</taxon>
        <taxon>Mollicutes</taxon>
        <taxon>Mycoplasmataceae</taxon>
        <taxon>Mycoplasma</taxon>
    </lineage>
</organism>
<dbReference type="PANTHER" id="PTHR10434:SF64">
    <property type="entry name" value="1-ACYL-SN-GLYCEROL-3-PHOSPHATE ACYLTRANSFERASE-RELATED"/>
    <property type="match status" value="1"/>
</dbReference>
<accession>A0A6M4J958</accession>
<evidence type="ECO:0000256" key="3">
    <source>
        <dbReference type="ARBA" id="ARBA00022679"/>
    </source>
</evidence>
<dbReference type="KEGG" id="mmir:HLA87_01510"/>
<gene>
    <name evidence="6" type="ORF">HLA87_01510</name>
</gene>
<dbReference type="SMART" id="SM00563">
    <property type="entry name" value="PlsC"/>
    <property type="match status" value="1"/>
</dbReference>
<dbReference type="Proteomes" id="UP000500686">
    <property type="component" value="Chromosome"/>
</dbReference>
<evidence type="ECO:0000256" key="2">
    <source>
        <dbReference type="ARBA" id="ARBA00022516"/>
    </source>
</evidence>
<proteinExistence type="predicted"/>
<dbReference type="GO" id="GO:0006654">
    <property type="term" value="P:phosphatidic acid biosynthetic process"/>
    <property type="evidence" value="ECO:0007669"/>
    <property type="project" value="TreeGrafter"/>
</dbReference>